<proteinExistence type="predicted"/>
<feature type="transmembrane region" description="Helical" evidence="1">
    <location>
        <begin position="73"/>
        <end position="92"/>
    </location>
</feature>
<evidence type="ECO:0000256" key="1">
    <source>
        <dbReference type="SAM" id="Phobius"/>
    </source>
</evidence>
<dbReference type="KEGG" id="sma:SAVERM_5750"/>
<reference evidence="2 3" key="1">
    <citation type="journal article" date="2001" name="Proc. Natl. Acad. Sci. U.S.A.">
        <title>Genome sequence of an industrial microorganism Streptomyces avermitilis: deducing the ability of producing secondary metabolites.</title>
        <authorList>
            <person name="Omura S."/>
            <person name="Ikeda H."/>
            <person name="Ishikawa J."/>
            <person name="Hanamoto A."/>
            <person name="Takahashi C."/>
            <person name="Shinose M."/>
            <person name="Takahashi Y."/>
            <person name="Horikawa H."/>
            <person name="Nakazawa H."/>
            <person name="Osonoe T."/>
            <person name="Kikuchi H."/>
            <person name="Shiba T."/>
            <person name="Sakaki Y."/>
            <person name="Hattori M."/>
        </authorList>
    </citation>
    <scope>NUCLEOTIDE SEQUENCE [LARGE SCALE GENOMIC DNA]</scope>
    <source>
        <strain evidence="3">ATCC 31267 / DSM 46492 / JCM 5070 / NBRC 14893 / NCIMB 12804 / NRRL 8165 / MA-4680</strain>
    </source>
</reference>
<accession>Q82BF5</accession>
<evidence type="ECO:0008006" key="4">
    <source>
        <dbReference type="Google" id="ProtNLM"/>
    </source>
</evidence>
<sequence>MGVQGDLDSAKGACHLALMTSSGADHEALALALDHAWRWYENRIGRGYQVVNAMLIWTAILATAYAAALNADMHGVAGLISLICGASLGGAYREGKRLRASAALAEDVIMKIQERLATTLTIDSLRLVERERAASSSSRMFWHRPVTTQTVFIGVVVSLSGAVYTWVATP</sequence>
<dbReference type="EMBL" id="BA000030">
    <property type="protein sequence ID" value="BAC73462.1"/>
    <property type="molecule type" value="Genomic_DNA"/>
</dbReference>
<keyword evidence="1" id="KW-1133">Transmembrane helix</keyword>
<name>Q82BF5_STRAW</name>
<reference evidence="2 3" key="2">
    <citation type="journal article" date="2003" name="Nat. Biotechnol.">
        <title>Complete genome sequence and comparative analysis of the industrial microorganism Streptomyces avermitilis.</title>
        <authorList>
            <person name="Ikeda H."/>
            <person name="Ishikawa J."/>
            <person name="Hanamoto A."/>
            <person name="Shinose M."/>
            <person name="Kikuchi H."/>
            <person name="Shiba T."/>
            <person name="Sakaki Y."/>
            <person name="Hattori M."/>
            <person name="Omura S."/>
        </authorList>
    </citation>
    <scope>NUCLEOTIDE SEQUENCE [LARGE SCALE GENOMIC DNA]</scope>
    <source>
        <strain evidence="3">ATCC 31267 / DSM 46492 / JCM 5070 / NBRC 14893 / NCIMB 12804 / NRRL 8165 / MA-4680</strain>
    </source>
</reference>
<keyword evidence="1" id="KW-0812">Transmembrane</keyword>
<feature type="transmembrane region" description="Helical" evidence="1">
    <location>
        <begin position="47"/>
        <end position="67"/>
    </location>
</feature>
<keyword evidence="1" id="KW-0472">Membrane</keyword>
<protein>
    <recommendedName>
        <fullName evidence="4">SMODS and SLOG-associating 2TM effector domain-containing protein</fullName>
    </recommendedName>
</protein>
<organism evidence="2 3">
    <name type="scientific">Streptomyces avermitilis (strain ATCC 31267 / DSM 46492 / JCM 5070 / NBRC 14893 / NCIMB 12804 / NRRL 8165 / MA-4680)</name>
    <dbReference type="NCBI Taxonomy" id="227882"/>
    <lineage>
        <taxon>Bacteria</taxon>
        <taxon>Bacillati</taxon>
        <taxon>Actinomycetota</taxon>
        <taxon>Actinomycetes</taxon>
        <taxon>Kitasatosporales</taxon>
        <taxon>Streptomycetaceae</taxon>
        <taxon>Streptomyces</taxon>
    </lineage>
</organism>
<dbReference type="Proteomes" id="UP000000428">
    <property type="component" value="Chromosome"/>
</dbReference>
<evidence type="ECO:0000313" key="2">
    <source>
        <dbReference type="EMBL" id="BAC73462.1"/>
    </source>
</evidence>
<gene>
    <name evidence="2" type="ORF">SAVERM_5750</name>
</gene>
<dbReference type="AlphaFoldDB" id="Q82BF5"/>
<reference evidence="2 3" key="3">
    <citation type="journal article" date="2014" name="J. Ind. Microbiol. Biotechnol.">
        <title>Genome mining of the Streptomyces avermitilis genome and development of genome-minimized hosts for heterologous expression of biosynthetic gene clusters.</title>
        <authorList>
            <person name="Ikeda H."/>
            <person name="Shin-ya K."/>
            <person name="Omura S."/>
        </authorList>
    </citation>
    <scope>NUCLEOTIDE SEQUENCE [LARGE SCALE GENOMIC DNA]</scope>
    <source>
        <strain evidence="3">ATCC 31267 / DSM 46492 / JCM 5070 / NBRC 14893 / NCIMB 12804 / NRRL 8165 / MA-4680</strain>
    </source>
</reference>
<keyword evidence="3" id="KW-1185">Reference proteome</keyword>
<evidence type="ECO:0000313" key="3">
    <source>
        <dbReference type="Proteomes" id="UP000000428"/>
    </source>
</evidence>
<feature type="transmembrane region" description="Helical" evidence="1">
    <location>
        <begin position="146"/>
        <end position="167"/>
    </location>
</feature>
<dbReference type="HOGENOM" id="CLU_1569760_0_0_11"/>